<gene>
    <name evidence="1" type="ORF">P167DRAFT_533155</name>
</gene>
<evidence type="ECO:0000313" key="1">
    <source>
        <dbReference type="EMBL" id="RPB15358.1"/>
    </source>
</evidence>
<dbReference type="EMBL" id="ML119113">
    <property type="protein sequence ID" value="RPB15358.1"/>
    <property type="molecule type" value="Genomic_DNA"/>
</dbReference>
<name>A0A3N4L0W4_9PEZI</name>
<keyword evidence="2" id="KW-1185">Reference proteome</keyword>
<accession>A0A3N4L0W4</accession>
<proteinExistence type="predicted"/>
<organism evidence="1 2">
    <name type="scientific">Morchella conica CCBAS932</name>
    <dbReference type="NCBI Taxonomy" id="1392247"/>
    <lineage>
        <taxon>Eukaryota</taxon>
        <taxon>Fungi</taxon>
        <taxon>Dikarya</taxon>
        <taxon>Ascomycota</taxon>
        <taxon>Pezizomycotina</taxon>
        <taxon>Pezizomycetes</taxon>
        <taxon>Pezizales</taxon>
        <taxon>Morchellaceae</taxon>
        <taxon>Morchella</taxon>
    </lineage>
</organism>
<reference evidence="1 2" key="1">
    <citation type="journal article" date="2018" name="Nat. Ecol. Evol.">
        <title>Pezizomycetes genomes reveal the molecular basis of ectomycorrhizal truffle lifestyle.</title>
        <authorList>
            <person name="Murat C."/>
            <person name="Payen T."/>
            <person name="Noel B."/>
            <person name="Kuo A."/>
            <person name="Morin E."/>
            <person name="Chen J."/>
            <person name="Kohler A."/>
            <person name="Krizsan K."/>
            <person name="Balestrini R."/>
            <person name="Da Silva C."/>
            <person name="Montanini B."/>
            <person name="Hainaut M."/>
            <person name="Levati E."/>
            <person name="Barry K.W."/>
            <person name="Belfiori B."/>
            <person name="Cichocki N."/>
            <person name="Clum A."/>
            <person name="Dockter R.B."/>
            <person name="Fauchery L."/>
            <person name="Guy J."/>
            <person name="Iotti M."/>
            <person name="Le Tacon F."/>
            <person name="Lindquist E.A."/>
            <person name="Lipzen A."/>
            <person name="Malagnac F."/>
            <person name="Mello A."/>
            <person name="Molinier V."/>
            <person name="Miyauchi S."/>
            <person name="Poulain J."/>
            <person name="Riccioni C."/>
            <person name="Rubini A."/>
            <person name="Sitrit Y."/>
            <person name="Splivallo R."/>
            <person name="Traeger S."/>
            <person name="Wang M."/>
            <person name="Zifcakova L."/>
            <person name="Wipf D."/>
            <person name="Zambonelli A."/>
            <person name="Paolocci F."/>
            <person name="Nowrousian M."/>
            <person name="Ottonello S."/>
            <person name="Baldrian P."/>
            <person name="Spatafora J.W."/>
            <person name="Henrissat B."/>
            <person name="Nagy L.G."/>
            <person name="Aury J.M."/>
            <person name="Wincker P."/>
            <person name="Grigoriev I.V."/>
            <person name="Bonfante P."/>
            <person name="Martin F.M."/>
        </authorList>
    </citation>
    <scope>NUCLEOTIDE SEQUENCE [LARGE SCALE GENOMIC DNA]</scope>
    <source>
        <strain evidence="1 2">CCBAS932</strain>
    </source>
</reference>
<protein>
    <submittedName>
        <fullName evidence="1">Uncharacterized protein</fullName>
    </submittedName>
</protein>
<evidence type="ECO:0000313" key="2">
    <source>
        <dbReference type="Proteomes" id="UP000277580"/>
    </source>
</evidence>
<dbReference type="AlphaFoldDB" id="A0A3N4L0W4"/>
<sequence>MISFFGSRVLSASIVLSSRLWMLILLLLALSDNVRTTDWFLLQETQETPELPVANWCVR</sequence>
<dbReference type="InParanoid" id="A0A3N4L0W4"/>
<dbReference type="Proteomes" id="UP000277580">
    <property type="component" value="Unassembled WGS sequence"/>
</dbReference>